<dbReference type="InterPro" id="IPR031376">
    <property type="entry name" value="PCB_OB"/>
</dbReference>
<evidence type="ECO:0000256" key="28">
    <source>
        <dbReference type="SAM" id="Phobius"/>
    </source>
</evidence>
<dbReference type="Pfam" id="PF00905">
    <property type="entry name" value="Transpeptidase"/>
    <property type="match status" value="1"/>
</dbReference>
<dbReference type="InterPro" id="IPR050396">
    <property type="entry name" value="Glycosyltr_51/Transpeptidase"/>
</dbReference>
<dbReference type="GO" id="GO:0008955">
    <property type="term" value="F:peptidoglycan glycosyltransferase activity"/>
    <property type="evidence" value="ECO:0007669"/>
    <property type="project" value="UniProtKB-EC"/>
</dbReference>
<evidence type="ECO:0000256" key="22">
    <source>
        <dbReference type="ARBA" id="ARBA00023268"/>
    </source>
</evidence>
<proteinExistence type="inferred from homology"/>
<dbReference type="GO" id="GO:0046677">
    <property type="term" value="P:response to antibiotic"/>
    <property type="evidence" value="ECO:0007669"/>
    <property type="project" value="UniProtKB-KW"/>
</dbReference>
<dbReference type="PANTHER" id="PTHR32282:SF27">
    <property type="entry name" value="PENICILLIN-BINDING PROTEIN 1A"/>
    <property type="match status" value="1"/>
</dbReference>
<evidence type="ECO:0000256" key="2">
    <source>
        <dbReference type="ARBA" id="ARBA00004249"/>
    </source>
</evidence>
<evidence type="ECO:0000313" key="32">
    <source>
        <dbReference type="EMBL" id="RIY38616.1"/>
    </source>
</evidence>
<dbReference type="InterPro" id="IPR001264">
    <property type="entry name" value="Glyco_trans_51"/>
</dbReference>
<evidence type="ECO:0000256" key="24">
    <source>
        <dbReference type="ARBA" id="ARBA00034000"/>
    </source>
</evidence>
<keyword evidence="13" id="KW-0808">Transferase</keyword>
<evidence type="ECO:0000256" key="4">
    <source>
        <dbReference type="ARBA" id="ARBA00007090"/>
    </source>
</evidence>
<evidence type="ECO:0000256" key="3">
    <source>
        <dbReference type="ARBA" id="ARBA00004752"/>
    </source>
</evidence>
<evidence type="ECO:0000313" key="33">
    <source>
        <dbReference type="Proteomes" id="UP000265916"/>
    </source>
</evidence>
<evidence type="ECO:0000256" key="15">
    <source>
        <dbReference type="ARBA" id="ARBA00022801"/>
    </source>
</evidence>
<keyword evidence="16" id="KW-0133">Cell shape</keyword>
<dbReference type="GO" id="GO:0005886">
    <property type="term" value="C:plasma membrane"/>
    <property type="evidence" value="ECO:0007669"/>
    <property type="project" value="UniProtKB-SubCell"/>
</dbReference>
<keyword evidence="12" id="KW-0328">Glycosyltransferase</keyword>
<keyword evidence="33" id="KW-1185">Reference proteome</keyword>
<evidence type="ECO:0000256" key="26">
    <source>
        <dbReference type="ARBA" id="ARBA00049902"/>
    </source>
</evidence>
<dbReference type="GO" id="GO:0009002">
    <property type="term" value="F:serine-type D-Ala-D-Ala carboxypeptidase activity"/>
    <property type="evidence" value="ECO:0007669"/>
    <property type="project" value="UniProtKB-EC"/>
</dbReference>
<dbReference type="OrthoDB" id="9766909at2"/>
<keyword evidence="14 28" id="KW-0812">Transmembrane</keyword>
<evidence type="ECO:0000256" key="12">
    <source>
        <dbReference type="ARBA" id="ARBA00022676"/>
    </source>
</evidence>
<comment type="catalytic activity">
    <reaction evidence="26">
        <text>[GlcNAc-(1-&gt;4)-Mur2Ac(oyl-L-Ala-gamma-D-Glu-L-Lys-D-Ala-D-Ala)](n)-di-trans,octa-cis-undecaprenyl diphosphate + beta-D-GlcNAc-(1-&gt;4)-Mur2Ac(oyl-L-Ala-gamma-D-Glu-L-Lys-D-Ala-D-Ala)-di-trans,octa-cis-undecaprenyl diphosphate = [GlcNAc-(1-&gt;4)-Mur2Ac(oyl-L-Ala-gamma-D-Glu-L-Lys-D-Ala-D-Ala)](n+1)-di-trans,octa-cis-undecaprenyl diphosphate + di-trans,octa-cis-undecaprenyl diphosphate + H(+)</text>
        <dbReference type="Rhea" id="RHEA:23708"/>
        <dbReference type="Rhea" id="RHEA-COMP:9602"/>
        <dbReference type="Rhea" id="RHEA-COMP:9603"/>
        <dbReference type="ChEBI" id="CHEBI:15378"/>
        <dbReference type="ChEBI" id="CHEBI:58405"/>
        <dbReference type="ChEBI" id="CHEBI:60033"/>
        <dbReference type="ChEBI" id="CHEBI:78435"/>
        <dbReference type="EC" id="2.4.99.28"/>
    </reaction>
</comment>
<dbReference type="Pfam" id="PF00912">
    <property type="entry name" value="Transgly"/>
    <property type="match status" value="1"/>
</dbReference>
<comment type="pathway">
    <text evidence="3">Cell wall biogenesis; peptidoglycan biosynthesis.</text>
</comment>
<keyword evidence="18" id="KW-0573">Peptidoglycan synthesis</keyword>
<evidence type="ECO:0000256" key="25">
    <source>
        <dbReference type="ARBA" id="ARBA00044770"/>
    </source>
</evidence>
<dbReference type="AlphaFoldDB" id="A0A3A1YMC4"/>
<dbReference type="Gene3D" id="3.40.710.10">
    <property type="entry name" value="DD-peptidase/beta-lactamase superfamily"/>
    <property type="match status" value="3"/>
</dbReference>
<evidence type="ECO:0000256" key="11">
    <source>
        <dbReference type="ARBA" id="ARBA00022670"/>
    </source>
</evidence>
<evidence type="ECO:0000256" key="9">
    <source>
        <dbReference type="ARBA" id="ARBA00022519"/>
    </source>
</evidence>
<comment type="subcellular location">
    <subcellularLocation>
        <location evidence="2">Cell inner membrane</location>
        <topology evidence="2">Single-pass type II membrane protein</topology>
    </subcellularLocation>
</comment>
<dbReference type="SUPFAM" id="SSF56601">
    <property type="entry name" value="beta-lactamase/transpeptidase-like"/>
    <property type="match status" value="1"/>
</dbReference>
<dbReference type="InterPro" id="IPR012338">
    <property type="entry name" value="Beta-lactam/transpept-like"/>
</dbReference>
<dbReference type="Proteomes" id="UP000265916">
    <property type="component" value="Unassembled WGS sequence"/>
</dbReference>
<comment type="similarity">
    <text evidence="5">In the N-terminal section; belongs to the glycosyltransferase 51 family.</text>
</comment>
<keyword evidence="11" id="KW-0645">Protease</keyword>
<keyword evidence="9" id="KW-0997">Cell inner membrane</keyword>
<dbReference type="EMBL" id="NRJG01000061">
    <property type="protein sequence ID" value="RIY38616.1"/>
    <property type="molecule type" value="Genomic_DNA"/>
</dbReference>
<evidence type="ECO:0000256" key="5">
    <source>
        <dbReference type="ARBA" id="ARBA00007739"/>
    </source>
</evidence>
<dbReference type="GO" id="GO:0009252">
    <property type="term" value="P:peptidoglycan biosynthetic process"/>
    <property type="evidence" value="ECO:0007669"/>
    <property type="project" value="UniProtKB-UniPathway"/>
</dbReference>
<comment type="pathway">
    <text evidence="27">Glycan biosynthesis.</text>
</comment>
<dbReference type="UniPathway" id="UPA00219"/>
<dbReference type="InterPro" id="IPR023346">
    <property type="entry name" value="Lysozyme-like_dom_sf"/>
</dbReference>
<dbReference type="GO" id="GO:0006508">
    <property type="term" value="P:proteolysis"/>
    <property type="evidence" value="ECO:0007669"/>
    <property type="project" value="UniProtKB-KW"/>
</dbReference>
<evidence type="ECO:0000256" key="23">
    <source>
        <dbReference type="ARBA" id="ARBA00023316"/>
    </source>
</evidence>
<evidence type="ECO:0000256" key="17">
    <source>
        <dbReference type="ARBA" id="ARBA00022968"/>
    </source>
</evidence>
<evidence type="ECO:0000259" key="31">
    <source>
        <dbReference type="Pfam" id="PF17092"/>
    </source>
</evidence>
<dbReference type="SUPFAM" id="SSF53955">
    <property type="entry name" value="Lysozyme-like"/>
    <property type="match status" value="1"/>
</dbReference>
<dbReference type="GO" id="GO:0008360">
    <property type="term" value="P:regulation of cell shape"/>
    <property type="evidence" value="ECO:0007669"/>
    <property type="project" value="UniProtKB-KW"/>
</dbReference>
<evidence type="ECO:0000256" key="20">
    <source>
        <dbReference type="ARBA" id="ARBA00023136"/>
    </source>
</evidence>
<evidence type="ECO:0000256" key="14">
    <source>
        <dbReference type="ARBA" id="ARBA00022692"/>
    </source>
</evidence>
<evidence type="ECO:0000256" key="7">
    <source>
        <dbReference type="ARBA" id="ARBA00018638"/>
    </source>
</evidence>
<keyword evidence="19 28" id="KW-1133">Transmembrane helix</keyword>
<dbReference type="GO" id="GO:0071555">
    <property type="term" value="P:cell wall organization"/>
    <property type="evidence" value="ECO:0007669"/>
    <property type="project" value="UniProtKB-KW"/>
</dbReference>
<evidence type="ECO:0000256" key="21">
    <source>
        <dbReference type="ARBA" id="ARBA00023251"/>
    </source>
</evidence>
<gene>
    <name evidence="32" type="ORF">CKF58_03895</name>
</gene>
<comment type="catalytic activity">
    <reaction evidence="24">
        <text>Preferential cleavage: (Ac)2-L-Lys-D-Ala-|-D-Ala. Also transpeptidation of peptidyl-alanyl moieties that are N-acyl substituents of D-alanine.</text>
        <dbReference type="EC" id="3.4.16.4"/>
    </reaction>
</comment>
<keyword evidence="23" id="KW-0961">Cell wall biogenesis/degradation</keyword>
<dbReference type="GO" id="GO:0030288">
    <property type="term" value="C:outer membrane-bounded periplasmic space"/>
    <property type="evidence" value="ECO:0007669"/>
    <property type="project" value="TreeGrafter"/>
</dbReference>
<keyword evidence="21" id="KW-0046">Antibiotic resistance</keyword>
<keyword evidence="15" id="KW-0378">Hydrolase</keyword>
<evidence type="ECO:0000256" key="6">
    <source>
        <dbReference type="ARBA" id="ARBA00012448"/>
    </source>
</evidence>
<dbReference type="FunFam" id="1.10.3810.10:FF:000003">
    <property type="entry name" value="Penicillin-binding protein 1a"/>
    <property type="match status" value="1"/>
</dbReference>
<dbReference type="PANTHER" id="PTHR32282">
    <property type="entry name" value="BINDING PROTEIN TRANSPEPTIDASE, PUTATIVE-RELATED"/>
    <property type="match status" value="1"/>
</dbReference>
<evidence type="ECO:0000259" key="30">
    <source>
        <dbReference type="Pfam" id="PF00912"/>
    </source>
</evidence>
<evidence type="ECO:0000256" key="1">
    <source>
        <dbReference type="ARBA" id="ARBA00002624"/>
    </source>
</evidence>
<feature type="domain" description="Glycosyl transferase family 51" evidence="30">
    <location>
        <begin position="81"/>
        <end position="255"/>
    </location>
</feature>
<comment type="similarity">
    <text evidence="4">In the C-terminal section; belongs to the transpeptidase family.</text>
</comment>
<name>A0A3A1YMC4_9GAMM</name>
<organism evidence="32 33">
    <name type="scientific">Psittacicella hinzii</name>
    <dbReference type="NCBI Taxonomy" id="2028575"/>
    <lineage>
        <taxon>Bacteria</taxon>
        <taxon>Pseudomonadati</taxon>
        <taxon>Pseudomonadota</taxon>
        <taxon>Gammaproteobacteria</taxon>
        <taxon>Pasteurellales</taxon>
        <taxon>Psittacicellaceae</taxon>
        <taxon>Psittacicella</taxon>
    </lineage>
</organism>
<reference evidence="32 33" key="1">
    <citation type="submission" date="2017-08" db="EMBL/GenBank/DDBJ databases">
        <title>Reclassification of Bisgaard taxon 37 and 44.</title>
        <authorList>
            <person name="Christensen H."/>
        </authorList>
    </citation>
    <scope>NUCLEOTIDE SEQUENCE [LARGE SCALE GENOMIC DNA]</scope>
    <source>
        <strain evidence="32 33">111</strain>
    </source>
</reference>
<evidence type="ECO:0000256" key="27">
    <source>
        <dbReference type="ARBA" id="ARBA00060592"/>
    </source>
</evidence>
<dbReference type="EC" id="3.4.16.4" evidence="6"/>
<keyword evidence="22" id="KW-0511">Multifunctional enzyme</keyword>
<keyword evidence="10" id="KW-0121">Carboxypeptidase</keyword>
<protein>
    <recommendedName>
        <fullName evidence="7">Penicillin-binding protein 1A</fullName>
        <ecNumber evidence="25">2.4.99.28</ecNumber>
        <ecNumber evidence="6">3.4.16.4</ecNumber>
    </recommendedName>
</protein>
<feature type="domain" description="Penicillin-binding protein transpeptidase" evidence="29">
    <location>
        <begin position="466"/>
        <end position="644"/>
    </location>
</feature>
<dbReference type="Pfam" id="PF17092">
    <property type="entry name" value="PCB_OB"/>
    <property type="match status" value="1"/>
</dbReference>
<evidence type="ECO:0000256" key="18">
    <source>
        <dbReference type="ARBA" id="ARBA00022984"/>
    </source>
</evidence>
<feature type="transmembrane region" description="Helical" evidence="28">
    <location>
        <begin position="33"/>
        <end position="56"/>
    </location>
</feature>
<evidence type="ECO:0000256" key="19">
    <source>
        <dbReference type="ARBA" id="ARBA00022989"/>
    </source>
</evidence>
<dbReference type="Gene3D" id="1.10.3810.10">
    <property type="entry name" value="Biosynthetic peptidoglycan transglycosylase-like"/>
    <property type="match status" value="1"/>
</dbReference>
<comment type="function">
    <text evidence="1">Cell wall formation. Synthesis of cross-linked peptidoglycan from the lipid intermediates. The enzyme has a penicillin-insensitive transglycosylase N-terminal domain (formation of linear glycan strands) and a penicillin-sensitive transpeptidase C-terminal domain (cross-linking of the peptide subunits).</text>
</comment>
<dbReference type="InterPro" id="IPR001460">
    <property type="entry name" value="PCN-bd_Tpept"/>
</dbReference>
<dbReference type="GO" id="GO:0008658">
    <property type="term" value="F:penicillin binding"/>
    <property type="evidence" value="ECO:0007669"/>
    <property type="project" value="InterPro"/>
</dbReference>
<feature type="domain" description="Penicillin-binding protein OB-like" evidence="31">
    <location>
        <begin position="360"/>
        <end position="459"/>
    </location>
</feature>
<evidence type="ECO:0000256" key="13">
    <source>
        <dbReference type="ARBA" id="ARBA00022679"/>
    </source>
</evidence>
<dbReference type="InterPro" id="IPR036950">
    <property type="entry name" value="PBP_transglycosylase"/>
</dbReference>
<keyword evidence="8" id="KW-1003">Cell membrane</keyword>
<evidence type="ECO:0000256" key="10">
    <source>
        <dbReference type="ARBA" id="ARBA00022645"/>
    </source>
</evidence>
<evidence type="ECO:0000256" key="8">
    <source>
        <dbReference type="ARBA" id="ARBA00022475"/>
    </source>
</evidence>
<accession>A0A3A1YMC4</accession>
<sequence>MDHRHNLKVKITELLFRDLCLIKFFPMKNKLKFLFTAGLGLGTLGVAGVIGFYSYLITDLPDVKDFTPTYSEPLRVYDRNGQLITTYGSERRTTLTYEQFPEQLRNAVIAIEDRRFYEHGGFDTRSIARAAWVLIKTGSKAQGGSTITQQVARNFFLNSKKEYIRKFKEIILSVRMEKAMTKEEILAAYMNKVFLGHRSYGFAEAAKTYFNKSVDELTLSEAALLAGIQQSPTRLNPIANLKAAVERRDQVLEAMWETGFITEKQYNETKAQAVVVNPGRSNDSVGYVSEMVRQALYKKYGEAAYTGGFKVYTTIDNGLQHQAEVAVRRNLINYDQRHGWRAKDNETFLFNIAEGMPDNETLNDKILVRLKTYPAYDPIQPGVVLAAGKETAEVMDASGNRLTMYLKDMAWAGRYINADAKGAAPKAVSQILTPGQLVYFEPIINDTGVKAVLAQIPNVNSGLISLNSQNGAIEVMVGGFSYYLSSFNRATQATVQVGSSFKPFVYAAAFEKYAPNDERSYSWGTIVRDEPLAIIVNGKKWQPKNYGDSYKGDITLRQGFGESRNTIAVKLIQQVGTDYMSKFLQRLGFSSNSFMATYSLALGTANFTPLEMARAYAVFDNGGFLITPYLIDRIENLNGDIIYKANPLVACTANTNECNSIKAVDPITADATAGKGMKNDDLISLDDPNSPKDLDDLAKLSEEVTQKRNLDIEQAADATNSTLLAKEQAQEVKYAPRVLSQDVAWLMWSGLNSNIRGGYGFNSQTARAAMSLRREDVGGKTGTTNDSRSAWFVGYAANYITATYVAKDDATTLGRREFGGGVALQQWIAFERDQLSSIKPYAPFMPKNIEAYRINSNGYYVTSGGFIEYYRKDQVPPTAPVFQPNIDLNSDGDNGLF</sequence>
<evidence type="ECO:0000256" key="16">
    <source>
        <dbReference type="ARBA" id="ARBA00022960"/>
    </source>
</evidence>
<keyword evidence="17" id="KW-0735">Signal-anchor</keyword>
<evidence type="ECO:0000259" key="29">
    <source>
        <dbReference type="Pfam" id="PF00905"/>
    </source>
</evidence>
<keyword evidence="20 28" id="KW-0472">Membrane</keyword>
<dbReference type="EC" id="2.4.99.28" evidence="25"/>
<comment type="caution">
    <text evidence="32">The sequence shown here is derived from an EMBL/GenBank/DDBJ whole genome shotgun (WGS) entry which is preliminary data.</text>
</comment>